<evidence type="ECO:0000256" key="3">
    <source>
        <dbReference type="ARBA" id="ARBA00012856"/>
    </source>
</evidence>
<dbReference type="Pfam" id="PF00186">
    <property type="entry name" value="DHFR_1"/>
    <property type="match status" value="1"/>
</dbReference>
<evidence type="ECO:0000256" key="4">
    <source>
        <dbReference type="ARBA" id="ARBA00022563"/>
    </source>
</evidence>
<organism evidence="9 10">
    <name type="scientific">Corynebacterium aquatimens</name>
    <dbReference type="NCBI Taxonomy" id="1190508"/>
    <lineage>
        <taxon>Bacteria</taxon>
        <taxon>Bacillati</taxon>
        <taxon>Actinomycetota</taxon>
        <taxon>Actinomycetes</taxon>
        <taxon>Mycobacteriales</taxon>
        <taxon>Corynebacteriaceae</taxon>
        <taxon>Corynebacterium</taxon>
    </lineage>
</organism>
<evidence type="ECO:0000313" key="9">
    <source>
        <dbReference type="EMBL" id="MBG6121072.1"/>
    </source>
</evidence>
<accession>A0A931DZJ3</accession>
<reference evidence="9" key="1">
    <citation type="submission" date="2020-11" db="EMBL/GenBank/DDBJ databases">
        <title>Sequencing the genomes of 1000 actinobacteria strains.</title>
        <authorList>
            <person name="Klenk H.-P."/>
        </authorList>
    </citation>
    <scope>NUCLEOTIDE SEQUENCE</scope>
    <source>
        <strain evidence="9">DSM 45632</strain>
    </source>
</reference>
<dbReference type="AlphaFoldDB" id="A0A931DZJ3"/>
<dbReference type="EMBL" id="JADOUE010000001">
    <property type="protein sequence ID" value="MBG6121072.1"/>
    <property type="molecule type" value="Genomic_DNA"/>
</dbReference>
<dbReference type="InterPro" id="IPR012259">
    <property type="entry name" value="DHFR"/>
</dbReference>
<dbReference type="PROSITE" id="PS51330">
    <property type="entry name" value="DHFR_2"/>
    <property type="match status" value="1"/>
</dbReference>
<evidence type="ECO:0000256" key="7">
    <source>
        <dbReference type="RuleBase" id="RU004474"/>
    </source>
</evidence>
<dbReference type="EC" id="1.5.1.3" evidence="3"/>
<evidence type="ECO:0000256" key="5">
    <source>
        <dbReference type="ARBA" id="ARBA00022857"/>
    </source>
</evidence>
<evidence type="ECO:0000256" key="1">
    <source>
        <dbReference type="ARBA" id="ARBA00004903"/>
    </source>
</evidence>
<comment type="similarity">
    <text evidence="2 7">Belongs to the dihydrofolate reductase family.</text>
</comment>
<dbReference type="GO" id="GO:0050661">
    <property type="term" value="F:NADP binding"/>
    <property type="evidence" value="ECO:0007669"/>
    <property type="project" value="InterPro"/>
</dbReference>
<feature type="domain" description="DHFR" evidence="8">
    <location>
        <begin position="7"/>
        <end position="191"/>
    </location>
</feature>
<dbReference type="Proteomes" id="UP000658613">
    <property type="component" value="Unassembled WGS sequence"/>
</dbReference>
<dbReference type="PROSITE" id="PS00075">
    <property type="entry name" value="DHFR_1"/>
    <property type="match status" value="1"/>
</dbReference>
<dbReference type="GO" id="GO:0006730">
    <property type="term" value="P:one-carbon metabolic process"/>
    <property type="evidence" value="ECO:0007669"/>
    <property type="project" value="UniProtKB-KW"/>
</dbReference>
<proteinExistence type="inferred from homology"/>
<keyword evidence="6 9" id="KW-0560">Oxidoreductase</keyword>
<keyword evidence="10" id="KW-1185">Reference proteome</keyword>
<dbReference type="PANTHER" id="PTHR48069:SF3">
    <property type="entry name" value="DIHYDROFOLATE REDUCTASE"/>
    <property type="match status" value="1"/>
</dbReference>
<dbReference type="SUPFAM" id="SSF53597">
    <property type="entry name" value="Dihydrofolate reductase-like"/>
    <property type="match status" value="1"/>
</dbReference>
<evidence type="ECO:0000259" key="8">
    <source>
        <dbReference type="PROSITE" id="PS51330"/>
    </source>
</evidence>
<dbReference type="InterPro" id="IPR017925">
    <property type="entry name" value="DHFR_CS"/>
</dbReference>
<evidence type="ECO:0000313" key="10">
    <source>
        <dbReference type="Proteomes" id="UP000658613"/>
    </source>
</evidence>
<dbReference type="CDD" id="cd00209">
    <property type="entry name" value="DHFR"/>
    <property type="match status" value="1"/>
</dbReference>
<dbReference type="PRINTS" id="PR00070">
    <property type="entry name" value="DHFR"/>
</dbReference>
<dbReference type="InterPro" id="IPR024072">
    <property type="entry name" value="DHFR-like_dom_sf"/>
</dbReference>
<dbReference type="GO" id="GO:0005829">
    <property type="term" value="C:cytosol"/>
    <property type="evidence" value="ECO:0007669"/>
    <property type="project" value="TreeGrafter"/>
</dbReference>
<comment type="caution">
    <text evidence="9">The sequence shown here is derived from an EMBL/GenBank/DDBJ whole genome shotgun (WGS) entry which is preliminary data.</text>
</comment>
<dbReference type="GO" id="GO:0046655">
    <property type="term" value="P:folic acid metabolic process"/>
    <property type="evidence" value="ECO:0007669"/>
    <property type="project" value="TreeGrafter"/>
</dbReference>
<dbReference type="GO" id="GO:0004146">
    <property type="term" value="F:dihydrofolate reductase activity"/>
    <property type="evidence" value="ECO:0007669"/>
    <property type="project" value="UniProtKB-EC"/>
</dbReference>
<name>A0A931DZJ3_9CORY</name>
<dbReference type="PANTHER" id="PTHR48069">
    <property type="entry name" value="DIHYDROFOLATE REDUCTASE"/>
    <property type="match status" value="1"/>
</dbReference>
<keyword evidence="4" id="KW-0554">One-carbon metabolism</keyword>
<protein>
    <recommendedName>
        <fullName evidence="3">dihydrofolate reductase</fullName>
        <ecNumber evidence="3">1.5.1.3</ecNumber>
    </recommendedName>
</protein>
<evidence type="ECO:0000256" key="2">
    <source>
        <dbReference type="ARBA" id="ARBA00009539"/>
    </source>
</evidence>
<gene>
    <name evidence="9" type="ORF">IW254_000041</name>
</gene>
<dbReference type="GO" id="GO:0046452">
    <property type="term" value="P:dihydrofolate metabolic process"/>
    <property type="evidence" value="ECO:0007669"/>
    <property type="project" value="TreeGrafter"/>
</dbReference>
<dbReference type="Gene3D" id="3.40.430.10">
    <property type="entry name" value="Dihydrofolate Reductase, subunit A"/>
    <property type="match status" value="1"/>
</dbReference>
<dbReference type="GO" id="GO:0046654">
    <property type="term" value="P:tetrahydrofolate biosynthetic process"/>
    <property type="evidence" value="ECO:0007669"/>
    <property type="project" value="InterPro"/>
</dbReference>
<dbReference type="InterPro" id="IPR001796">
    <property type="entry name" value="DHFR_dom"/>
</dbReference>
<keyword evidence="5" id="KW-0521">NADP</keyword>
<evidence type="ECO:0000256" key="6">
    <source>
        <dbReference type="ARBA" id="ARBA00023002"/>
    </source>
</evidence>
<sequence length="194" mass="21408">MRARSPQLGAIWAQSLDRVIGDGHGMPWYLPEDLKHFKETTLGHPVIMGRRTWESLPFRPLPSRPNHVVSSREPGAWSDGAYVSPDLPDIATDAWIMGGAQLYEATLDEVSVIELTLIDGYLASALGHRAVRAPRIEAADFELVSDSGWLTSERGHLILPAVESEQAPGDQAVSDPSAAPGLRYKFQRYARRPE</sequence>
<dbReference type="RefSeq" id="WP_196823706.1">
    <property type="nucleotide sequence ID" value="NZ_CP046980.1"/>
</dbReference>
<comment type="pathway">
    <text evidence="1">Cofactor biosynthesis; tetrahydrofolate biosynthesis; 5,6,7,8-tetrahydrofolate from 7,8-dihydrofolate: step 1/1.</text>
</comment>